<accession>A0AAD0NQG5</accession>
<feature type="transmembrane region" description="Helical" evidence="1">
    <location>
        <begin position="32"/>
        <end position="51"/>
    </location>
</feature>
<name>A0AAD0NQG5_9ACTN</name>
<keyword evidence="1" id="KW-0472">Membrane</keyword>
<keyword evidence="3" id="KW-1185">Reference proteome</keyword>
<feature type="transmembrane region" description="Helical" evidence="1">
    <location>
        <begin position="115"/>
        <end position="136"/>
    </location>
</feature>
<dbReference type="RefSeq" id="WP_107746569.1">
    <property type="nucleotide sequence ID" value="NZ_CP015453.1"/>
</dbReference>
<dbReference type="Proteomes" id="UP000244903">
    <property type="component" value="Chromosome"/>
</dbReference>
<reference evidence="2 3" key="1">
    <citation type="submission" date="2016-04" db="EMBL/GenBank/DDBJ databases">
        <title>Complete genome sequence of the haloalkaliphilic hydrocarbon-degrading bacterium Dietzia psychralcaliphila ILA-1T, isolated from a drain of a fish product-processing plant.</title>
        <authorList>
            <person name="Zhao J."/>
            <person name="Hu B."/>
            <person name="Geng S."/>
            <person name="Nie Y."/>
            <person name="Tang Y."/>
        </authorList>
    </citation>
    <scope>NUCLEOTIDE SEQUENCE [LARGE SCALE GENOMIC DNA]</scope>
    <source>
        <strain evidence="2 3">ILA-1</strain>
    </source>
</reference>
<keyword evidence="1" id="KW-0812">Transmembrane</keyword>
<dbReference type="AlphaFoldDB" id="A0AAD0NQG5"/>
<evidence type="ECO:0000313" key="2">
    <source>
        <dbReference type="EMBL" id="AWH95984.1"/>
    </source>
</evidence>
<gene>
    <name evidence="2" type="ORF">A6048_11295</name>
</gene>
<proteinExistence type="predicted"/>
<dbReference type="EMBL" id="CP015453">
    <property type="protein sequence ID" value="AWH95984.1"/>
    <property type="molecule type" value="Genomic_DNA"/>
</dbReference>
<dbReference type="KEGG" id="dpc:A6048_11295"/>
<protein>
    <submittedName>
        <fullName evidence="2">Uncharacterized protein</fullName>
    </submittedName>
</protein>
<organism evidence="2 3">
    <name type="scientific">Dietzia psychralcaliphila</name>
    <dbReference type="NCBI Taxonomy" id="139021"/>
    <lineage>
        <taxon>Bacteria</taxon>
        <taxon>Bacillati</taxon>
        <taxon>Actinomycetota</taxon>
        <taxon>Actinomycetes</taxon>
        <taxon>Mycobacteriales</taxon>
        <taxon>Dietziaceae</taxon>
        <taxon>Dietzia</taxon>
    </lineage>
</organism>
<evidence type="ECO:0000313" key="3">
    <source>
        <dbReference type="Proteomes" id="UP000244903"/>
    </source>
</evidence>
<feature type="transmembrane region" description="Helical" evidence="1">
    <location>
        <begin position="142"/>
        <end position="161"/>
    </location>
</feature>
<keyword evidence="1" id="KW-1133">Transmembrane helix</keyword>
<sequence length="287" mass="30117">MNSRLVPLIALVVVVTDAVLLATGVIGPATALALFLAVEVPLGAIAVSGYVRRYRAHRADARTRADALRALAAEDPYLRLIGTEARTLASLARWVTRRPDVPDGAAALGYSRGTLGIPVAMAVAASIELIAVHLLVPWPEVRLALDLLGIYGLLFVLGWLAGRIVRPHLIEGGELVLRSGTHVCARVPLDAIATVRRDRRLSPTSAEITPNARGGNALTLAGPDGTTVGIELDRPVPASVPGFAWSAPSPREVTVLRLHVDDPDAALRAITEAVAGTGVKPRAGYAP</sequence>
<evidence type="ECO:0000256" key="1">
    <source>
        <dbReference type="SAM" id="Phobius"/>
    </source>
</evidence>